<proteinExistence type="predicted"/>
<dbReference type="InterPro" id="IPR018247">
    <property type="entry name" value="EF_Hand_1_Ca_BS"/>
</dbReference>
<name>A0ABP0QP82_9DINO</name>
<sequence length="545" mass="61087">MERMDVLKEQHKQWQAAVEDLLARVNSISLPQVSLKTERPEPPSGELGCSELVFGFTCDMSRCMDTRRSEDTSRELARTSNSKNKKLEISKGPLQKLVHEVMHDHHDPAHLVGMGCCLESRRALYKFVNSKWFEYVTGTIIMANMIMIGVETEASLYADEDLEWSGWVERAFLGVYTLELLLRFVAGGTKIFWNGWFLLDLFLVCVGILALVVAPVFGDALDGVQKVLVVRGLRLLRLARALRMVGHFKVLPLDTPLAGTVQKCMGILVIHGERRAERLLSMAVNHVIWRLVYGVLTAGHTILSVVCLMILWLFICGCCAIEFIRNDAHLLHHPLTRPIVMENFGSLPRSILTLLQFATADSIAQVYFPLIMERPGLVLFFMPILLIFSIALMNLVTAVLVEHALEHAAHEAESERLKTKQKIKEPCGDVELDGAALPALLDIFQKLDTDESGCITREEIENVSLDMLPPKLLETVSVDSMSDLFDLLDVDGGGQLTQSEFVEGLLNLVLLDVPIWTLQSLKLLRLIRNVTTQIDEDLKSIKAAR</sequence>
<dbReference type="Pfam" id="PF00520">
    <property type="entry name" value="Ion_trans"/>
    <property type="match status" value="2"/>
</dbReference>
<accession>A0ABP0QP82</accession>
<keyword evidence="10" id="KW-0406">Ion transport</keyword>
<keyword evidence="17" id="KW-1185">Reference proteome</keyword>
<evidence type="ECO:0000256" key="11">
    <source>
        <dbReference type="ARBA" id="ARBA00023136"/>
    </source>
</evidence>
<dbReference type="PANTHER" id="PTHR45628">
    <property type="entry name" value="VOLTAGE-DEPENDENT CALCIUM CHANNEL TYPE A SUBUNIT ALPHA-1"/>
    <property type="match status" value="1"/>
</dbReference>
<dbReference type="SUPFAM" id="SSF81324">
    <property type="entry name" value="Voltage-gated potassium channels"/>
    <property type="match status" value="1"/>
</dbReference>
<evidence type="ECO:0000256" key="14">
    <source>
        <dbReference type="SAM" id="Phobius"/>
    </source>
</evidence>
<gene>
    <name evidence="16" type="ORF">SCF082_LOCUS42467</name>
</gene>
<dbReference type="InterPro" id="IPR005821">
    <property type="entry name" value="Ion_trans_dom"/>
</dbReference>
<evidence type="ECO:0000256" key="6">
    <source>
        <dbReference type="ARBA" id="ARBA00022692"/>
    </source>
</evidence>
<dbReference type="EMBL" id="CAXAMM010039918">
    <property type="protein sequence ID" value="CAK9090016.1"/>
    <property type="molecule type" value="Genomic_DNA"/>
</dbReference>
<keyword evidence="8" id="KW-0851">Voltage-gated channel</keyword>
<evidence type="ECO:0000256" key="12">
    <source>
        <dbReference type="ARBA" id="ARBA00023180"/>
    </source>
</evidence>
<dbReference type="PANTHER" id="PTHR45628:SF7">
    <property type="entry name" value="VOLTAGE-DEPENDENT CALCIUM CHANNEL TYPE A SUBUNIT ALPHA-1"/>
    <property type="match status" value="1"/>
</dbReference>
<feature type="transmembrane region" description="Helical" evidence="14">
    <location>
        <begin position="377"/>
        <end position="401"/>
    </location>
</feature>
<evidence type="ECO:0000256" key="8">
    <source>
        <dbReference type="ARBA" id="ARBA00022882"/>
    </source>
</evidence>
<keyword evidence="3" id="KW-0597">Phosphoprotein</keyword>
<protein>
    <submittedName>
        <fullName evidence="16">Sodium channel protein type 4 subunit alpha (Sodium channel protein skeletal muscle subunit alpha) (Sodium channel protein type IV subunit alpha) (Voltage-gated sodium channel subunit alpha Nav1.4)</fullName>
    </submittedName>
</protein>
<evidence type="ECO:0000259" key="15">
    <source>
        <dbReference type="PROSITE" id="PS50222"/>
    </source>
</evidence>
<evidence type="ECO:0000256" key="4">
    <source>
        <dbReference type="ARBA" id="ARBA00022568"/>
    </source>
</evidence>
<keyword evidence="11 14" id="KW-0472">Membrane</keyword>
<evidence type="ECO:0000256" key="1">
    <source>
        <dbReference type="ARBA" id="ARBA00004141"/>
    </source>
</evidence>
<dbReference type="InterPro" id="IPR002048">
    <property type="entry name" value="EF_hand_dom"/>
</dbReference>
<comment type="subcellular location">
    <subcellularLocation>
        <location evidence="1">Membrane</location>
        <topology evidence="1">Multi-pass membrane protein</topology>
    </subcellularLocation>
</comment>
<comment type="caution">
    <text evidence="16">The sequence shown here is derived from an EMBL/GenBank/DDBJ whole genome shotgun (WGS) entry which is preliminary data.</text>
</comment>
<evidence type="ECO:0000313" key="17">
    <source>
        <dbReference type="Proteomes" id="UP001642464"/>
    </source>
</evidence>
<dbReference type="PROSITE" id="PS50222">
    <property type="entry name" value="EF_HAND_2"/>
    <property type="match status" value="2"/>
</dbReference>
<dbReference type="InterPro" id="IPR027359">
    <property type="entry name" value="Volt_channel_dom_sf"/>
</dbReference>
<dbReference type="Gene3D" id="1.20.120.350">
    <property type="entry name" value="Voltage-gated potassium channels. Chain C"/>
    <property type="match status" value="1"/>
</dbReference>
<feature type="transmembrane region" description="Helical" evidence="14">
    <location>
        <begin position="291"/>
        <end position="315"/>
    </location>
</feature>
<reference evidence="16 17" key="1">
    <citation type="submission" date="2024-02" db="EMBL/GenBank/DDBJ databases">
        <authorList>
            <person name="Chen Y."/>
            <person name="Shah S."/>
            <person name="Dougan E. K."/>
            <person name="Thang M."/>
            <person name="Chan C."/>
        </authorList>
    </citation>
    <scope>NUCLEOTIDE SEQUENCE [LARGE SCALE GENOMIC DNA]</scope>
</reference>
<feature type="domain" description="EF-hand" evidence="15">
    <location>
        <begin position="435"/>
        <end position="470"/>
    </location>
</feature>
<dbReference type="Gene3D" id="1.10.238.10">
    <property type="entry name" value="EF-hand"/>
    <property type="match status" value="1"/>
</dbReference>
<dbReference type="InterPro" id="IPR011992">
    <property type="entry name" value="EF-hand-dom_pair"/>
</dbReference>
<keyword evidence="5" id="KW-0107">Calcium channel</keyword>
<evidence type="ECO:0000313" key="16">
    <source>
        <dbReference type="EMBL" id="CAK9090016.1"/>
    </source>
</evidence>
<evidence type="ECO:0000256" key="3">
    <source>
        <dbReference type="ARBA" id="ARBA00022553"/>
    </source>
</evidence>
<evidence type="ECO:0000256" key="9">
    <source>
        <dbReference type="ARBA" id="ARBA00022989"/>
    </source>
</evidence>
<dbReference type="GO" id="GO:0034220">
    <property type="term" value="P:monoatomic ion transmembrane transport"/>
    <property type="evidence" value="ECO:0007669"/>
    <property type="project" value="UniProtKB-KW"/>
</dbReference>
<feature type="domain" description="EF-hand" evidence="15">
    <location>
        <begin position="476"/>
        <end position="511"/>
    </location>
</feature>
<keyword evidence="12" id="KW-0325">Glycoprotein</keyword>
<keyword evidence="7" id="KW-0106">Calcium</keyword>
<evidence type="ECO:0000256" key="5">
    <source>
        <dbReference type="ARBA" id="ARBA00022673"/>
    </source>
</evidence>
<dbReference type="SUPFAM" id="SSF47473">
    <property type="entry name" value="EF-hand"/>
    <property type="match status" value="1"/>
</dbReference>
<dbReference type="Gene3D" id="1.10.287.70">
    <property type="match status" value="1"/>
</dbReference>
<evidence type="ECO:0000256" key="10">
    <source>
        <dbReference type="ARBA" id="ARBA00023065"/>
    </source>
</evidence>
<keyword evidence="9 14" id="KW-1133">Transmembrane helix</keyword>
<dbReference type="PROSITE" id="PS00018">
    <property type="entry name" value="EF_HAND_1"/>
    <property type="match status" value="2"/>
</dbReference>
<feature type="transmembrane region" description="Helical" evidence="14">
    <location>
        <begin position="198"/>
        <end position="218"/>
    </location>
</feature>
<dbReference type="Pfam" id="PF13499">
    <property type="entry name" value="EF-hand_7"/>
    <property type="match status" value="1"/>
</dbReference>
<keyword evidence="2" id="KW-0813">Transport</keyword>
<keyword evidence="13 16" id="KW-0407">Ion channel</keyword>
<dbReference type="Proteomes" id="UP001642464">
    <property type="component" value="Unassembled WGS sequence"/>
</dbReference>
<keyword evidence="6 14" id="KW-0812">Transmembrane</keyword>
<evidence type="ECO:0000256" key="7">
    <source>
        <dbReference type="ARBA" id="ARBA00022837"/>
    </source>
</evidence>
<dbReference type="InterPro" id="IPR050599">
    <property type="entry name" value="VDCC_alpha-1_subunit"/>
</dbReference>
<feature type="transmembrane region" description="Helical" evidence="14">
    <location>
        <begin position="170"/>
        <end position="186"/>
    </location>
</feature>
<keyword evidence="4" id="KW-0109">Calcium transport</keyword>
<feature type="transmembrane region" description="Helical" evidence="14">
    <location>
        <begin position="132"/>
        <end position="150"/>
    </location>
</feature>
<dbReference type="CDD" id="cd00051">
    <property type="entry name" value="EFh"/>
    <property type="match status" value="1"/>
</dbReference>
<evidence type="ECO:0000256" key="13">
    <source>
        <dbReference type="ARBA" id="ARBA00023303"/>
    </source>
</evidence>
<dbReference type="SMART" id="SM00054">
    <property type="entry name" value="EFh"/>
    <property type="match status" value="2"/>
</dbReference>
<evidence type="ECO:0000256" key="2">
    <source>
        <dbReference type="ARBA" id="ARBA00022448"/>
    </source>
</evidence>
<organism evidence="16 17">
    <name type="scientific">Durusdinium trenchii</name>
    <dbReference type="NCBI Taxonomy" id="1381693"/>
    <lineage>
        <taxon>Eukaryota</taxon>
        <taxon>Sar</taxon>
        <taxon>Alveolata</taxon>
        <taxon>Dinophyceae</taxon>
        <taxon>Suessiales</taxon>
        <taxon>Symbiodiniaceae</taxon>
        <taxon>Durusdinium</taxon>
    </lineage>
</organism>